<proteinExistence type="predicted"/>
<name>A0A6V8P1S6_9ACTN</name>
<dbReference type="AlphaFoldDB" id="A0A6V8P1S6"/>
<feature type="non-terminal residue" evidence="1">
    <location>
        <position position="46"/>
    </location>
</feature>
<dbReference type="Proteomes" id="UP000543224">
    <property type="component" value="Unassembled WGS sequence"/>
</dbReference>
<dbReference type="EMBL" id="BLRX01000185">
    <property type="protein sequence ID" value="GFP25750.1"/>
    <property type="molecule type" value="Genomic_DNA"/>
</dbReference>
<organism evidence="1 2">
    <name type="scientific">Candidatus Hakubella thermalkaliphila</name>
    <dbReference type="NCBI Taxonomy" id="2754717"/>
    <lineage>
        <taxon>Bacteria</taxon>
        <taxon>Bacillati</taxon>
        <taxon>Actinomycetota</taxon>
        <taxon>Actinomycetota incertae sedis</taxon>
        <taxon>Candidatus Hakubellales</taxon>
        <taxon>Candidatus Hakubellaceae</taxon>
        <taxon>Candidatus Hakubella</taxon>
    </lineage>
</organism>
<sequence length="46" mass="5514">MHIQFDSPKLRVFLEEYYTSRHQAIVAEVDVELLETDDEWSPYLSL</sequence>
<gene>
    <name evidence="1" type="ORF">HKBW3S25_01231</name>
</gene>
<reference evidence="1 2" key="1">
    <citation type="journal article" date="2020" name="Front. Microbiol.">
        <title>Single-cell genomics of novel Actinobacteria with the Wood-Ljungdahl pathway discovered in a serpentinizing system.</title>
        <authorList>
            <person name="Merino N."/>
            <person name="Kawai M."/>
            <person name="Boyd E.S."/>
            <person name="Colman D.R."/>
            <person name="McGlynn S.E."/>
            <person name="Nealson K.H."/>
            <person name="Kurokawa K."/>
            <person name="Hongoh Y."/>
        </authorList>
    </citation>
    <scope>NUCLEOTIDE SEQUENCE [LARGE SCALE GENOMIC DNA]</scope>
    <source>
        <strain evidence="1 2">S25</strain>
    </source>
</reference>
<accession>A0A6V8P1S6</accession>
<evidence type="ECO:0000313" key="1">
    <source>
        <dbReference type="EMBL" id="GFP25750.1"/>
    </source>
</evidence>
<comment type="caution">
    <text evidence="1">The sequence shown here is derived from an EMBL/GenBank/DDBJ whole genome shotgun (WGS) entry which is preliminary data.</text>
</comment>
<evidence type="ECO:0000313" key="2">
    <source>
        <dbReference type="Proteomes" id="UP000543224"/>
    </source>
</evidence>
<protein>
    <submittedName>
        <fullName evidence="1">Uncharacterized protein</fullName>
    </submittedName>
</protein>